<protein>
    <submittedName>
        <fullName evidence="2">Anti-sigma-V factor RsiV</fullName>
    </submittedName>
</protein>
<dbReference type="Pfam" id="PF11738">
    <property type="entry name" value="DUF3298"/>
    <property type="match status" value="1"/>
</dbReference>
<evidence type="ECO:0000313" key="3">
    <source>
        <dbReference type="Proteomes" id="UP000270468"/>
    </source>
</evidence>
<dbReference type="EMBL" id="UXAV01000018">
    <property type="protein sequence ID" value="VDC20054.1"/>
    <property type="molecule type" value="Genomic_DNA"/>
</dbReference>
<dbReference type="InterPro" id="IPR037126">
    <property type="entry name" value="PdaC/RsiV-like_sf"/>
</dbReference>
<dbReference type="InterPro" id="IPR021729">
    <property type="entry name" value="DUF3298"/>
</dbReference>
<sequence length="291" mass="32609">MKRLNKLKENHEKIEIPAELEDIVKQSIQQGKKAQKKHGYVKQWPIGTVAAAAVFIGSVNVSPNFAQAMANVPVLGSIVEVFTVQQWTNDKDNFQADVATPAIDGLADEELQASLNEKYVAESETKYAAFEKEMAALKAEGGGHFSLDSNYKVLVDTEQLFTLARYDVEIQASGYETVRYDTIDKVNGLLLSLPALFKDDKYIDTINTYLLGEMERQMAEDSSKSFFLDKDIPEAAFQSINPEQDFYITEDHKLVLSFDEYEIAPGYMGVVTFEIPTEVIKDSLVSDTYVN</sequence>
<reference evidence="2 3" key="1">
    <citation type="submission" date="2018-11" db="EMBL/GenBank/DDBJ databases">
        <authorList>
            <person name="Criscuolo A."/>
        </authorList>
    </citation>
    <scope>NUCLEOTIDE SEQUENCE [LARGE SCALE GENOMIC DNA]</scope>
    <source>
        <strain evidence="2">ATB-66</strain>
    </source>
</reference>
<keyword evidence="3" id="KW-1185">Reference proteome</keyword>
<dbReference type="AlphaFoldDB" id="A0A3P5WYN5"/>
<dbReference type="RefSeq" id="WP_124068918.1">
    <property type="nucleotide sequence ID" value="NZ_CBCRXF010000010.1"/>
</dbReference>
<dbReference type="OrthoDB" id="4990at2"/>
<dbReference type="Gene3D" id="3.90.640.20">
    <property type="entry name" value="Heat-shock cognate protein, ATPase"/>
    <property type="match status" value="1"/>
</dbReference>
<dbReference type="Proteomes" id="UP000270468">
    <property type="component" value="Unassembled WGS sequence"/>
</dbReference>
<accession>A0A3P5WYN5</accession>
<evidence type="ECO:0000313" key="2">
    <source>
        <dbReference type="EMBL" id="VDC20054.1"/>
    </source>
</evidence>
<dbReference type="Gene3D" id="3.30.565.40">
    <property type="entry name" value="Fervidobacterium nodosum Rt17-B1 like"/>
    <property type="match status" value="1"/>
</dbReference>
<feature type="domain" description="DUF3298" evidence="1">
    <location>
        <begin position="196"/>
        <end position="277"/>
    </location>
</feature>
<organism evidence="2 3">
    <name type="scientific">Filibacter tadaridae</name>
    <dbReference type="NCBI Taxonomy" id="2483811"/>
    <lineage>
        <taxon>Bacteria</taxon>
        <taxon>Bacillati</taxon>
        <taxon>Bacillota</taxon>
        <taxon>Bacilli</taxon>
        <taxon>Bacillales</taxon>
        <taxon>Caryophanaceae</taxon>
        <taxon>Filibacter</taxon>
    </lineage>
</organism>
<proteinExistence type="predicted"/>
<name>A0A3P5WYN5_9BACL</name>
<evidence type="ECO:0000259" key="1">
    <source>
        <dbReference type="Pfam" id="PF11738"/>
    </source>
</evidence>
<gene>
    <name evidence="2" type="primary">rsiV</name>
    <name evidence="2" type="ORF">FILTAD_00474</name>
</gene>